<dbReference type="EMBL" id="KN818259">
    <property type="protein sequence ID" value="KIL63397.1"/>
    <property type="molecule type" value="Genomic_DNA"/>
</dbReference>
<dbReference type="AlphaFoldDB" id="A0A0C2WP37"/>
<feature type="transmembrane region" description="Helical" evidence="1">
    <location>
        <begin position="55"/>
        <end position="77"/>
    </location>
</feature>
<evidence type="ECO:0000313" key="3">
    <source>
        <dbReference type="Proteomes" id="UP000054549"/>
    </source>
</evidence>
<accession>A0A0C2WP37</accession>
<name>A0A0C2WP37_AMAMK</name>
<keyword evidence="3" id="KW-1185">Reference proteome</keyword>
<feature type="transmembrane region" description="Helical" evidence="1">
    <location>
        <begin position="97"/>
        <end position="120"/>
    </location>
</feature>
<keyword evidence="1" id="KW-1133">Transmembrane helix</keyword>
<protein>
    <submittedName>
        <fullName evidence="2">Uncharacterized protein</fullName>
    </submittedName>
</protein>
<gene>
    <name evidence="2" type="ORF">M378DRAFT_164462</name>
</gene>
<keyword evidence="1" id="KW-0812">Transmembrane</keyword>
<organism evidence="2 3">
    <name type="scientific">Amanita muscaria (strain Koide BX008)</name>
    <dbReference type="NCBI Taxonomy" id="946122"/>
    <lineage>
        <taxon>Eukaryota</taxon>
        <taxon>Fungi</taxon>
        <taxon>Dikarya</taxon>
        <taxon>Basidiomycota</taxon>
        <taxon>Agaricomycotina</taxon>
        <taxon>Agaricomycetes</taxon>
        <taxon>Agaricomycetidae</taxon>
        <taxon>Agaricales</taxon>
        <taxon>Pluteineae</taxon>
        <taxon>Amanitaceae</taxon>
        <taxon>Amanita</taxon>
    </lineage>
</organism>
<dbReference type="Proteomes" id="UP000054549">
    <property type="component" value="Unassembled WGS sequence"/>
</dbReference>
<dbReference type="HOGENOM" id="CLU_2003342_0_0_1"/>
<sequence length="124" mass="13683">MPNDSSSESIKWLLIYPSFVLTTLALISSSMYIAHFEGETHLTGIKRHPGFALSIVFALPAIMLVWEICLALSWATYTILSTASQFAVVRIGMMHYVSIFVHLASVSVGFGTLLIVICTLRRCS</sequence>
<reference evidence="2 3" key="1">
    <citation type="submission" date="2014-04" db="EMBL/GenBank/DDBJ databases">
        <title>Evolutionary Origins and Diversification of the Mycorrhizal Mutualists.</title>
        <authorList>
            <consortium name="DOE Joint Genome Institute"/>
            <consortium name="Mycorrhizal Genomics Consortium"/>
            <person name="Kohler A."/>
            <person name="Kuo A."/>
            <person name="Nagy L.G."/>
            <person name="Floudas D."/>
            <person name="Copeland A."/>
            <person name="Barry K.W."/>
            <person name="Cichocki N."/>
            <person name="Veneault-Fourrey C."/>
            <person name="LaButti K."/>
            <person name="Lindquist E.A."/>
            <person name="Lipzen A."/>
            <person name="Lundell T."/>
            <person name="Morin E."/>
            <person name="Murat C."/>
            <person name="Riley R."/>
            <person name="Ohm R."/>
            <person name="Sun H."/>
            <person name="Tunlid A."/>
            <person name="Henrissat B."/>
            <person name="Grigoriev I.V."/>
            <person name="Hibbett D.S."/>
            <person name="Martin F."/>
        </authorList>
    </citation>
    <scope>NUCLEOTIDE SEQUENCE [LARGE SCALE GENOMIC DNA]</scope>
    <source>
        <strain evidence="2 3">Koide BX008</strain>
    </source>
</reference>
<evidence type="ECO:0000256" key="1">
    <source>
        <dbReference type="SAM" id="Phobius"/>
    </source>
</evidence>
<evidence type="ECO:0000313" key="2">
    <source>
        <dbReference type="EMBL" id="KIL63397.1"/>
    </source>
</evidence>
<keyword evidence="1" id="KW-0472">Membrane</keyword>
<dbReference type="InParanoid" id="A0A0C2WP37"/>
<feature type="transmembrane region" description="Helical" evidence="1">
    <location>
        <begin position="12"/>
        <end position="34"/>
    </location>
</feature>
<proteinExistence type="predicted"/>